<gene>
    <name evidence="1" type="ORF">GOODEAATRI_028375</name>
</gene>
<dbReference type="EMBL" id="JAHRIO010013914">
    <property type="protein sequence ID" value="MEQ2163259.1"/>
    <property type="molecule type" value="Genomic_DNA"/>
</dbReference>
<protein>
    <submittedName>
        <fullName evidence="1">Uncharacterized protein</fullName>
    </submittedName>
</protein>
<name>A0ABV0MXA0_9TELE</name>
<keyword evidence="2" id="KW-1185">Reference proteome</keyword>
<comment type="caution">
    <text evidence="1">The sequence shown here is derived from an EMBL/GenBank/DDBJ whole genome shotgun (WGS) entry which is preliminary data.</text>
</comment>
<sequence>MVPPVSRWSSINHYSRKISTVVPINALMPHDFHVHVSLSVILFNCFYSALQKAHVALAACSGSLSYWKVNFRLTSVLQPLRRFPLGLSSPELLLHICWVPYMACGKLETLHGFLSAIALFLFLKGLIC</sequence>
<organism evidence="1 2">
    <name type="scientific">Goodea atripinnis</name>
    <dbReference type="NCBI Taxonomy" id="208336"/>
    <lineage>
        <taxon>Eukaryota</taxon>
        <taxon>Metazoa</taxon>
        <taxon>Chordata</taxon>
        <taxon>Craniata</taxon>
        <taxon>Vertebrata</taxon>
        <taxon>Euteleostomi</taxon>
        <taxon>Actinopterygii</taxon>
        <taxon>Neopterygii</taxon>
        <taxon>Teleostei</taxon>
        <taxon>Neoteleostei</taxon>
        <taxon>Acanthomorphata</taxon>
        <taxon>Ovalentaria</taxon>
        <taxon>Atherinomorphae</taxon>
        <taxon>Cyprinodontiformes</taxon>
        <taxon>Goodeidae</taxon>
        <taxon>Goodea</taxon>
    </lineage>
</organism>
<evidence type="ECO:0000313" key="2">
    <source>
        <dbReference type="Proteomes" id="UP001476798"/>
    </source>
</evidence>
<proteinExistence type="predicted"/>
<reference evidence="1 2" key="1">
    <citation type="submission" date="2021-06" db="EMBL/GenBank/DDBJ databases">
        <authorList>
            <person name="Palmer J.M."/>
        </authorList>
    </citation>
    <scope>NUCLEOTIDE SEQUENCE [LARGE SCALE GENOMIC DNA]</scope>
    <source>
        <strain evidence="1 2">GA_2019</strain>
        <tissue evidence="1">Muscle</tissue>
    </source>
</reference>
<dbReference type="Proteomes" id="UP001476798">
    <property type="component" value="Unassembled WGS sequence"/>
</dbReference>
<accession>A0ABV0MXA0</accession>
<evidence type="ECO:0000313" key="1">
    <source>
        <dbReference type="EMBL" id="MEQ2163259.1"/>
    </source>
</evidence>